<sequence length="716" mass="78364">MATALFLPPTTPTTFDIDSIINSLPLVPLPVLSTQHTTPEVSTQTPTATAVAPAVKPHIAEAVKFLLRPLSVAFAEKMDAIKLLLNVTLETLFYATTDGIASSDTPQQSKTAKLTQTAQPSLTLTCISTSRPPPALQSVLQTTRIDWTTWMEGLCSGSDMTSVAHPQGQEGFDLVIAEDEVVVKPLKSKGGGTDGSVIWRRDTGHHQLGMLNELAGPGGMQMPLVFDHLVELPTQRWDDDDDVILVERTPCLHLRPSWPAPEETYVQNRSPWPALDDTDYDVLSLLNNIREVDIPFDRRPPPKSTPYNVLSEPFKVDGLFSSQFTLQSSAAKQTKSERNFVSHIPKEPWLPTHTTPPKSFSALSSWRAHKRTLSNDSDQSTTDSAGSLTTSPSTSTLSSPPSSIFSSPYEKWCDTPATTPSSSIRASPSPLPPFQEEWWTEVGPVTHEVQEEGWTKVTTKKQSNGSRVSTSAKPKKARNMRPAIKNEPPRITALKEEAKSKKNKENDNNPNFERGTLRKRKPSTLAHTPSTSITPTSPAIRASSETGKAASSLYPLAAPARDTSLADISNSCLSSATIDINTLLQDQAALYESHEDRLKEVLAAINQCEGDKVPSIFPDSECEPSPEIVLSYHVQAIRSNGEIFDQYEMFGYDHPELEEDDAEYWDELANKHRGLPTAECATLHKYAGGTSRVLSGRVAVSPPKKDDVTTVASQVE</sequence>
<gene>
    <name evidence="1" type="ORF">BDN72DRAFT_905248</name>
</gene>
<name>A0ACD3A357_9AGAR</name>
<dbReference type="EMBL" id="ML208828">
    <property type="protein sequence ID" value="TFK60120.1"/>
    <property type="molecule type" value="Genomic_DNA"/>
</dbReference>
<accession>A0ACD3A357</accession>
<protein>
    <submittedName>
        <fullName evidence="1">Uncharacterized protein</fullName>
    </submittedName>
</protein>
<reference evidence="1 2" key="1">
    <citation type="journal article" date="2019" name="Nat. Ecol. Evol.">
        <title>Megaphylogeny resolves global patterns of mushroom evolution.</title>
        <authorList>
            <person name="Varga T."/>
            <person name="Krizsan K."/>
            <person name="Foldi C."/>
            <person name="Dima B."/>
            <person name="Sanchez-Garcia M."/>
            <person name="Sanchez-Ramirez S."/>
            <person name="Szollosi G.J."/>
            <person name="Szarkandi J.G."/>
            <person name="Papp V."/>
            <person name="Albert L."/>
            <person name="Andreopoulos W."/>
            <person name="Angelini C."/>
            <person name="Antonin V."/>
            <person name="Barry K.W."/>
            <person name="Bougher N.L."/>
            <person name="Buchanan P."/>
            <person name="Buyck B."/>
            <person name="Bense V."/>
            <person name="Catcheside P."/>
            <person name="Chovatia M."/>
            <person name="Cooper J."/>
            <person name="Damon W."/>
            <person name="Desjardin D."/>
            <person name="Finy P."/>
            <person name="Geml J."/>
            <person name="Haridas S."/>
            <person name="Hughes K."/>
            <person name="Justo A."/>
            <person name="Karasinski D."/>
            <person name="Kautmanova I."/>
            <person name="Kiss B."/>
            <person name="Kocsube S."/>
            <person name="Kotiranta H."/>
            <person name="LaButti K.M."/>
            <person name="Lechner B.E."/>
            <person name="Liimatainen K."/>
            <person name="Lipzen A."/>
            <person name="Lukacs Z."/>
            <person name="Mihaltcheva S."/>
            <person name="Morgado L.N."/>
            <person name="Niskanen T."/>
            <person name="Noordeloos M.E."/>
            <person name="Ohm R.A."/>
            <person name="Ortiz-Santana B."/>
            <person name="Ovrebo C."/>
            <person name="Racz N."/>
            <person name="Riley R."/>
            <person name="Savchenko A."/>
            <person name="Shiryaev A."/>
            <person name="Soop K."/>
            <person name="Spirin V."/>
            <person name="Szebenyi C."/>
            <person name="Tomsovsky M."/>
            <person name="Tulloss R.E."/>
            <person name="Uehling J."/>
            <person name="Grigoriev I.V."/>
            <person name="Vagvolgyi C."/>
            <person name="Papp T."/>
            <person name="Martin F.M."/>
            <person name="Miettinen O."/>
            <person name="Hibbett D.S."/>
            <person name="Nagy L.G."/>
        </authorList>
    </citation>
    <scope>NUCLEOTIDE SEQUENCE [LARGE SCALE GENOMIC DNA]</scope>
    <source>
        <strain evidence="1 2">NL-1719</strain>
    </source>
</reference>
<organism evidence="1 2">
    <name type="scientific">Pluteus cervinus</name>
    <dbReference type="NCBI Taxonomy" id="181527"/>
    <lineage>
        <taxon>Eukaryota</taxon>
        <taxon>Fungi</taxon>
        <taxon>Dikarya</taxon>
        <taxon>Basidiomycota</taxon>
        <taxon>Agaricomycotina</taxon>
        <taxon>Agaricomycetes</taxon>
        <taxon>Agaricomycetidae</taxon>
        <taxon>Agaricales</taxon>
        <taxon>Pluteineae</taxon>
        <taxon>Pluteaceae</taxon>
        <taxon>Pluteus</taxon>
    </lineage>
</organism>
<evidence type="ECO:0000313" key="2">
    <source>
        <dbReference type="Proteomes" id="UP000308600"/>
    </source>
</evidence>
<keyword evidence="2" id="KW-1185">Reference proteome</keyword>
<proteinExistence type="predicted"/>
<dbReference type="Proteomes" id="UP000308600">
    <property type="component" value="Unassembled WGS sequence"/>
</dbReference>
<evidence type="ECO:0000313" key="1">
    <source>
        <dbReference type="EMBL" id="TFK60120.1"/>
    </source>
</evidence>